<dbReference type="Pfam" id="PF07495">
    <property type="entry name" value="Y_Y_Y"/>
    <property type="match status" value="1"/>
</dbReference>
<keyword evidence="1" id="KW-0812">Transmembrane</keyword>
<keyword evidence="2" id="KW-0732">Signal</keyword>
<dbReference type="PANTHER" id="PTHR34220:SF7">
    <property type="entry name" value="SENSOR HISTIDINE KINASE YPDA"/>
    <property type="match status" value="1"/>
</dbReference>
<dbReference type="Pfam" id="PF06580">
    <property type="entry name" value="His_kinase"/>
    <property type="match status" value="1"/>
</dbReference>
<name>A0A4Q1CFU6_9BACT</name>
<dbReference type="InterPro" id="IPR015943">
    <property type="entry name" value="WD40/YVTN_repeat-like_dom_sf"/>
</dbReference>
<evidence type="ECO:0000256" key="2">
    <source>
        <dbReference type="SAM" id="SignalP"/>
    </source>
</evidence>
<evidence type="ECO:0000313" key="6">
    <source>
        <dbReference type="Proteomes" id="UP000290204"/>
    </source>
</evidence>
<dbReference type="SUPFAM" id="SSF63829">
    <property type="entry name" value="Calcium-dependent phosphotriesterase"/>
    <property type="match status" value="2"/>
</dbReference>
<evidence type="ECO:0000256" key="1">
    <source>
        <dbReference type="SAM" id="Phobius"/>
    </source>
</evidence>
<keyword evidence="1" id="KW-1133">Transmembrane helix</keyword>
<dbReference type="Pfam" id="PF07494">
    <property type="entry name" value="Reg_prop"/>
    <property type="match status" value="3"/>
</dbReference>
<sequence>MSIPKQLVKQLLIVLSFFCCLYVSAQQTSLNFHKLDLQNGLHDGTARCVGQDKFGFIWIGTIAALNRFDGKTVKQFTNLPGNPQSPYGSQPRCMHSDKKGRFWIGCETGLMEYDFKTAGFRKIEAFKSIFITSIASINDSILLVGTRKGLFRYNYNSNTAFNYAVSKNMADSALQNNAINDVYFSNSRLLLGTNKGLVIMDALTGKSNLVSIPAMANMPVISVRPDHAGNIWMTTYSEIKLVKLSADLKKLTIYDQYSTAQLNTQPLNVIAVMVDNKDRVWVITAIDGLMQYQPSTDSFVKHLYNSNFPSGPSGNTYRSIFQDNTGIIWLGCDVTGVNYFEPDQNLFTAVFPFPDRLDERARRTGRAVAEDKDGNLWMGNHDGVTKYNIKTKNYSVWRNDENKTPVIGNNVVRSMLCDDENNIWIGTASGVNYYDHATGKMEMVDEKKLPGSFYNSINKDRSGNIWFCTNDSASLYWYSLAEKKFYNISVHPQLKKYKGFSPTSYVLEDSKNRLWISFSRKGVVMLNKRTGQTKHYVASDTMNKGLIGNQVVDIKEDKDGVIWVTSFNGITGIDVERNRFISFNNKNGLAGNMTAPLVVDSLNRVWVGVNGGMAMLHPDRKRLTNFTINDGLPSIGFPEHAGITAANGDIILPSYNGFIRFDPLAYKEETQSLLFYISGYSIFDKSYNSIKEGDEDPVLKLKPHENSFTFNLVALNYRSPSQTWFAYKLDGFEKEWHYTQDPKAVYTNVPGAEYTFLYKAMVGNGNWDKVVAKTVSIKLATVFYKTNLFRIALLLLIASFFYALYKYRTKQQRQLYQLKSKAQLLEKEKTMVMYESLKQQLNPHFLFNSLTSLSGLIETNQQVAGDFLEQMSGIYRYILKNGDTETVFLKDEIEFVQLYINMQQTRFKKGLQINMNVPDEYFHYKIAPVTLQNLIENAIKHNVIDVTTPLVINIFIEDDYVVVKNNLQLKHVVETSNKKGLAQFTTLYRYLSNLPVVIEETDNYFLIKVPLI</sequence>
<dbReference type="AlphaFoldDB" id="A0A4Q1CFU6"/>
<dbReference type="Gene3D" id="2.130.10.10">
    <property type="entry name" value="YVTN repeat-like/Quinoprotein amine dehydrogenase"/>
    <property type="match status" value="2"/>
</dbReference>
<dbReference type="Gene3D" id="2.60.40.10">
    <property type="entry name" value="Immunoglobulins"/>
    <property type="match status" value="1"/>
</dbReference>
<evidence type="ECO:0008006" key="7">
    <source>
        <dbReference type="Google" id="ProtNLM"/>
    </source>
</evidence>
<dbReference type="EMBL" id="SDHW01000005">
    <property type="protein sequence ID" value="RXK58777.1"/>
    <property type="molecule type" value="Genomic_DNA"/>
</dbReference>
<comment type="caution">
    <text evidence="5">The sequence shown here is derived from an EMBL/GenBank/DDBJ whole genome shotgun (WGS) entry which is preliminary data.</text>
</comment>
<dbReference type="GO" id="GO:0000155">
    <property type="term" value="F:phosphorelay sensor kinase activity"/>
    <property type="evidence" value="ECO:0007669"/>
    <property type="project" value="InterPro"/>
</dbReference>
<feature type="chain" id="PRO_5020776075" description="Signal transduction histidine kinase internal region domain-containing protein" evidence="2">
    <location>
        <begin position="26"/>
        <end position="1012"/>
    </location>
</feature>
<evidence type="ECO:0000259" key="3">
    <source>
        <dbReference type="Pfam" id="PF06580"/>
    </source>
</evidence>
<dbReference type="PANTHER" id="PTHR34220">
    <property type="entry name" value="SENSOR HISTIDINE KINASE YPDA"/>
    <property type="match status" value="1"/>
</dbReference>
<evidence type="ECO:0000313" key="5">
    <source>
        <dbReference type="EMBL" id="RXK58777.1"/>
    </source>
</evidence>
<dbReference type="InterPro" id="IPR010559">
    <property type="entry name" value="Sig_transdc_His_kin_internal"/>
</dbReference>
<feature type="domain" description="Signal transduction histidine kinase internal region" evidence="3">
    <location>
        <begin position="834"/>
        <end position="909"/>
    </location>
</feature>
<evidence type="ECO:0000259" key="4">
    <source>
        <dbReference type="Pfam" id="PF07495"/>
    </source>
</evidence>
<dbReference type="InterPro" id="IPR011110">
    <property type="entry name" value="Reg_prop"/>
</dbReference>
<proteinExistence type="predicted"/>
<dbReference type="GO" id="GO:0016020">
    <property type="term" value="C:membrane"/>
    <property type="evidence" value="ECO:0007669"/>
    <property type="project" value="InterPro"/>
</dbReference>
<reference evidence="5 6" key="1">
    <citation type="submission" date="2019-01" db="EMBL/GenBank/DDBJ databases">
        <title>Lacibacter sp. strain TTM-7.</title>
        <authorList>
            <person name="Chen W.-M."/>
        </authorList>
    </citation>
    <scope>NUCLEOTIDE SEQUENCE [LARGE SCALE GENOMIC DNA]</scope>
    <source>
        <strain evidence="5 6">TTM-7</strain>
    </source>
</reference>
<dbReference type="Proteomes" id="UP000290204">
    <property type="component" value="Unassembled WGS sequence"/>
</dbReference>
<keyword evidence="6" id="KW-1185">Reference proteome</keyword>
<dbReference type="InterPro" id="IPR050640">
    <property type="entry name" value="Bact_2-comp_sensor_kinase"/>
</dbReference>
<dbReference type="InterPro" id="IPR011123">
    <property type="entry name" value="Y_Y_Y"/>
</dbReference>
<organism evidence="5 6">
    <name type="scientific">Lacibacter luteus</name>
    <dbReference type="NCBI Taxonomy" id="2508719"/>
    <lineage>
        <taxon>Bacteria</taxon>
        <taxon>Pseudomonadati</taxon>
        <taxon>Bacteroidota</taxon>
        <taxon>Chitinophagia</taxon>
        <taxon>Chitinophagales</taxon>
        <taxon>Chitinophagaceae</taxon>
        <taxon>Lacibacter</taxon>
    </lineage>
</organism>
<dbReference type="OrthoDB" id="900814at2"/>
<feature type="transmembrane region" description="Helical" evidence="1">
    <location>
        <begin position="788"/>
        <end position="805"/>
    </location>
</feature>
<feature type="domain" description="Two component regulator three Y" evidence="4">
    <location>
        <begin position="716"/>
        <end position="778"/>
    </location>
</feature>
<feature type="signal peptide" evidence="2">
    <location>
        <begin position="1"/>
        <end position="25"/>
    </location>
</feature>
<keyword evidence="1" id="KW-0472">Membrane</keyword>
<protein>
    <recommendedName>
        <fullName evidence="7">Signal transduction histidine kinase internal region domain-containing protein</fullName>
    </recommendedName>
</protein>
<dbReference type="SUPFAM" id="SSF101898">
    <property type="entry name" value="NHL repeat"/>
    <property type="match status" value="2"/>
</dbReference>
<accession>A0A4Q1CFU6</accession>
<gene>
    <name evidence="5" type="ORF">ESA94_15415</name>
</gene>
<dbReference type="InterPro" id="IPR013783">
    <property type="entry name" value="Ig-like_fold"/>
</dbReference>